<keyword evidence="2" id="KW-1185">Reference proteome</keyword>
<dbReference type="EMBL" id="CP001340">
    <property type="protein sequence ID" value="ACL96890.1"/>
    <property type="molecule type" value="Genomic_DNA"/>
</dbReference>
<dbReference type="AlphaFoldDB" id="A0A0H3CD26"/>
<sequence>MSPLILRPLSREQRLKALLKPARAAAKPVLRRS</sequence>
<evidence type="ECO:0000313" key="2">
    <source>
        <dbReference type="Proteomes" id="UP000001364"/>
    </source>
</evidence>
<dbReference type="Proteomes" id="UP000001364">
    <property type="component" value="Chromosome"/>
</dbReference>
<organism evidence="1 2">
    <name type="scientific">Caulobacter vibrioides (strain NA1000 / CB15N)</name>
    <name type="common">Caulobacter crescentus</name>
    <dbReference type="NCBI Taxonomy" id="565050"/>
    <lineage>
        <taxon>Bacteria</taxon>
        <taxon>Pseudomonadati</taxon>
        <taxon>Pseudomonadota</taxon>
        <taxon>Alphaproteobacteria</taxon>
        <taxon>Caulobacterales</taxon>
        <taxon>Caulobacteraceae</taxon>
        <taxon>Caulobacter</taxon>
    </lineage>
</organism>
<proteinExistence type="predicted"/>
<gene>
    <name evidence="1" type="ordered locus">CCNA_03425</name>
</gene>
<reference evidence="1 2" key="1">
    <citation type="journal article" date="2010" name="J. Bacteriol.">
        <title>The genetic basis of laboratory adaptation in Caulobacter crescentus.</title>
        <authorList>
            <person name="Marks M.E."/>
            <person name="Castro-Rojas C.M."/>
            <person name="Teiling C."/>
            <person name="Du L."/>
            <person name="Kapatral V."/>
            <person name="Walunas T.L."/>
            <person name="Crosson S."/>
        </authorList>
    </citation>
    <scope>NUCLEOTIDE SEQUENCE [LARGE SCALE GENOMIC DNA]</scope>
    <source>
        <strain evidence="2">NA1000 / CB15N</strain>
    </source>
</reference>
<dbReference type="GeneID" id="7332099"/>
<evidence type="ECO:0000313" key="1">
    <source>
        <dbReference type="EMBL" id="ACL96890.1"/>
    </source>
</evidence>
<dbReference type="KEGG" id="ccs:CCNA_03425"/>
<accession>A0A0H3CD26</accession>
<dbReference type="RefSeq" id="WP_010921148.1">
    <property type="nucleotide sequence ID" value="NC_011916.1"/>
</dbReference>
<name>A0A0H3CD26_CAUVN</name>
<dbReference type="HOGENOM" id="CLU_3381173_0_0_5"/>
<dbReference type="RefSeq" id="YP_002518798.1">
    <property type="nucleotide sequence ID" value="NC_011916.1"/>
</dbReference>
<protein>
    <submittedName>
        <fullName evidence="1">Uncharacterized protein</fullName>
    </submittedName>
</protein>